<dbReference type="EMBL" id="KB096900">
    <property type="protein sequence ID" value="ESO00613.1"/>
    <property type="molecule type" value="Genomic_DNA"/>
</dbReference>
<dbReference type="EnsemblMetazoa" id="HelroT192544">
    <property type="protein sequence ID" value="HelroP192544"/>
    <property type="gene ID" value="HelroG192544"/>
</dbReference>
<reference evidence="5" key="1">
    <citation type="submission" date="2012-12" db="EMBL/GenBank/DDBJ databases">
        <authorList>
            <person name="Hellsten U."/>
            <person name="Grimwood J."/>
            <person name="Chapman J.A."/>
            <person name="Shapiro H."/>
            <person name="Aerts A."/>
            <person name="Otillar R.P."/>
            <person name="Terry A.Y."/>
            <person name="Boore J.L."/>
            <person name="Simakov O."/>
            <person name="Marletaz F."/>
            <person name="Cho S.-J."/>
            <person name="Edsinger-Gonzales E."/>
            <person name="Havlak P."/>
            <person name="Kuo D.-H."/>
            <person name="Larsson T."/>
            <person name="Lv J."/>
            <person name="Arendt D."/>
            <person name="Savage R."/>
            <person name="Osoegawa K."/>
            <person name="de Jong P."/>
            <person name="Lindberg D.R."/>
            <person name="Seaver E.C."/>
            <person name="Weisblat D.A."/>
            <person name="Putnam N.H."/>
            <person name="Grigoriev I.V."/>
            <person name="Rokhsar D.S."/>
        </authorList>
    </citation>
    <scope>NUCLEOTIDE SEQUENCE</scope>
</reference>
<dbReference type="Proteomes" id="UP000015101">
    <property type="component" value="Unassembled WGS sequence"/>
</dbReference>
<feature type="region of interest" description="Disordered" evidence="1">
    <location>
        <begin position="147"/>
        <end position="182"/>
    </location>
</feature>
<evidence type="ECO:0000313" key="5">
    <source>
        <dbReference type="Proteomes" id="UP000015101"/>
    </source>
</evidence>
<dbReference type="RefSeq" id="XP_009021250.1">
    <property type="nucleotide sequence ID" value="XM_009023002.1"/>
</dbReference>
<dbReference type="HOGENOM" id="CLU_1200975_0_0_1"/>
<feature type="chain" id="PRO_5010981000" evidence="2">
    <location>
        <begin position="29"/>
        <end position="231"/>
    </location>
</feature>
<evidence type="ECO:0000256" key="2">
    <source>
        <dbReference type="SAM" id="SignalP"/>
    </source>
</evidence>
<reference evidence="3 5" key="2">
    <citation type="journal article" date="2013" name="Nature">
        <title>Insights into bilaterian evolution from three spiralian genomes.</title>
        <authorList>
            <person name="Simakov O."/>
            <person name="Marletaz F."/>
            <person name="Cho S.J."/>
            <person name="Edsinger-Gonzales E."/>
            <person name="Havlak P."/>
            <person name="Hellsten U."/>
            <person name="Kuo D.H."/>
            <person name="Larsson T."/>
            <person name="Lv J."/>
            <person name="Arendt D."/>
            <person name="Savage R."/>
            <person name="Osoegawa K."/>
            <person name="de Jong P."/>
            <person name="Grimwood J."/>
            <person name="Chapman J.A."/>
            <person name="Shapiro H."/>
            <person name="Aerts A."/>
            <person name="Otillar R.P."/>
            <person name="Terry A.Y."/>
            <person name="Boore J.L."/>
            <person name="Grigoriev I.V."/>
            <person name="Lindberg D.R."/>
            <person name="Seaver E.C."/>
            <person name="Weisblat D.A."/>
            <person name="Putnam N.H."/>
            <person name="Rokhsar D.S."/>
        </authorList>
    </citation>
    <scope>NUCLEOTIDE SEQUENCE</scope>
</reference>
<keyword evidence="5" id="KW-1185">Reference proteome</keyword>
<keyword evidence="2" id="KW-0732">Signal</keyword>
<dbReference type="AlphaFoldDB" id="T1FU23"/>
<dbReference type="GeneID" id="20212319"/>
<name>T1FU23_HELRO</name>
<reference evidence="4" key="3">
    <citation type="submission" date="2015-06" db="UniProtKB">
        <authorList>
            <consortium name="EnsemblMetazoa"/>
        </authorList>
    </citation>
    <scope>IDENTIFICATION</scope>
</reference>
<feature type="region of interest" description="Disordered" evidence="1">
    <location>
        <begin position="66"/>
        <end position="102"/>
    </location>
</feature>
<organism evidence="4 5">
    <name type="scientific">Helobdella robusta</name>
    <name type="common">Californian leech</name>
    <dbReference type="NCBI Taxonomy" id="6412"/>
    <lineage>
        <taxon>Eukaryota</taxon>
        <taxon>Metazoa</taxon>
        <taxon>Spiralia</taxon>
        <taxon>Lophotrochozoa</taxon>
        <taxon>Annelida</taxon>
        <taxon>Clitellata</taxon>
        <taxon>Hirudinea</taxon>
        <taxon>Rhynchobdellida</taxon>
        <taxon>Glossiphoniidae</taxon>
        <taxon>Helobdella</taxon>
    </lineage>
</organism>
<feature type="compositionally biased region" description="Low complexity" evidence="1">
    <location>
        <begin position="163"/>
        <end position="172"/>
    </location>
</feature>
<gene>
    <name evidence="4" type="primary">20212319</name>
    <name evidence="3" type="ORF">HELRODRAFT_192544</name>
</gene>
<feature type="signal peptide" evidence="2">
    <location>
        <begin position="1"/>
        <end position="28"/>
    </location>
</feature>
<evidence type="ECO:0000313" key="4">
    <source>
        <dbReference type="EnsemblMetazoa" id="HelroP192544"/>
    </source>
</evidence>
<evidence type="ECO:0000313" key="3">
    <source>
        <dbReference type="EMBL" id="ESO00613.1"/>
    </source>
</evidence>
<dbReference type="CTD" id="20212319"/>
<dbReference type="KEGG" id="hro:HELRODRAFT_192544"/>
<protein>
    <submittedName>
        <fullName evidence="3 4">Uncharacterized protein</fullName>
    </submittedName>
</protein>
<feature type="compositionally biased region" description="Low complexity" evidence="1">
    <location>
        <begin position="74"/>
        <end position="96"/>
    </location>
</feature>
<accession>T1FU23</accession>
<dbReference type="InParanoid" id="T1FU23"/>
<proteinExistence type="predicted"/>
<sequence>MYTPTKMKNILMMTWLMVMTSYMLVTLASFDDVESGLKVGYHKYQKRFIKTLKDLEQGKGERLSYGWGKRSGHNSHNNRNVDNINNNNKNNHNGNNIRKKTDDVEGTYNVVDDFENGEIFSDGLELSDLQEIVDNYKNKFRNINKNENFGKINNNDKSFNVADNNSNNSNNNNDDDNKVLLPRSNGRFKKLFNKLQQKPMTSSSNFPSSSSSSASYAHPLSVEMEYDGLAY</sequence>
<dbReference type="EMBL" id="AMQM01005361">
    <property type="status" value="NOT_ANNOTATED_CDS"/>
    <property type="molecule type" value="Genomic_DNA"/>
</dbReference>
<evidence type="ECO:0000256" key="1">
    <source>
        <dbReference type="SAM" id="MobiDB-lite"/>
    </source>
</evidence>